<organism evidence="1 2">
    <name type="scientific">Pelagibacterium flavum</name>
    <dbReference type="NCBI Taxonomy" id="2984530"/>
    <lineage>
        <taxon>Bacteria</taxon>
        <taxon>Pseudomonadati</taxon>
        <taxon>Pseudomonadota</taxon>
        <taxon>Alphaproteobacteria</taxon>
        <taxon>Hyphomicrobiales</taxon>
        <taxon>Devosiaceae</taxon>
        <taxon>Pelagibacterium</taxon>
    </lineage>
</organism>
<accession>A0ABY6IS10</accession>
<gene>
    <name evidence="1" type="ORF">OF122_06465</name>
</gene>
<proteinExistence type="predicted"/>
<name>A0ABY6IS10_9HYPH</name>
<protein>
    <submittedName>
        <fullName evidence="1">Uncharacterized protein</fullName>
    </submittedName>
</protein>
<keyword evidence="2" id="KW-1185">Reference proteome</keyword>
<dbReference type="EMBL" id="CP107716">
    <property type="protein sequence ID" value="UYQ73399.1"/>
    <property type="molecule type" value="Genomic_DNA"/>
</dbReference>
<reference evidence="1" key="1">
    <citation type="submission" date="2022-10" db="EMBL/GenBank/DDBJ databases">
        <title>YIM 151497 complete genome.</title>
        <authorList>
            <person name="Chen X."/>
        </authorList>
    </citation>
    <scope>NUCLEOTIDE SEQUENCE</scope>
    <source>
        <strain evidence="1">YIM 151497</strain>
    </source>
</reference>
<dbReference type="InterPro" id="IPR046574">
    <property type="entry name" value="DUF6634"/>
</dbReference>
<evidence type="ECO:0000313" key="2">
    <source>
        <dbReference type="Proteomes" id="UP001163882"/>
    </source>
</evidence>
<dbReference type="Proteomes" id="UP001163882">
    <property type="component" value="Chromosome"/>
</dbReference>
<dbReference type="Pfam" id="PF20339">
    <property type="entry name" value="DUF6634"/>
    <property type="match status" value="1"/>
</dbReference>
<dbReference type="RefSeq" id="WP_264226985.1">
    <property type="nucleotide sequence ID" value="NZ_CP107716.1"/>
</dbReference>
<evidence type="ECO:0000313" key="1">
    <source>
        <dbReference type="EMBL" id="UYQ73399.1"/>
    </source>
</evidence>
<sequence length="106" mass="11854">MRIVDGALRAKLEAAQVALDEIHAGREPTSEQLADAPLLDAWADSEMGGNRICGFVEGHPTIDDGPCTTSAVIYFAEDYSWCRTISRYYRLGRTLERYLMKGLRDD</sequence>